<dbReference type="RefSeq" id="WP_042479811.1">
    <property type="nucleotide sequence ID" value="NZ_JAPWHJ010000023.1"/>
</dbReference>
<reference evidence="4 7" key="2">
    <citation type="submission" date="2018-06" db="EMBL/GenBank/DDBJ databases">
        <title>Freshwater and sediment microbial communities from various areas in North America, analyzing microbe dynamics in response to fracking.</title>
        <authorList>
            <person name="Lamendella R."/>
        </authorList>
    </citation>
    <scope>NUCLEOTIDE SEQUENCE [LARGE SCALE GENOMIC DNA]</scope>
    <source>
        <strain evidence="4 7">99A</strain>
    </source>
</reference>
<evidence type="ECO:0000313" key="5">
    <source>
        <dbReference type="Proteomes" id="UP000236449"/>
    </source>
</evidence>
<dbReference type="PROSITE" id="PS51257">
    <property type="entry name" value="PROKAR_LIPOPROTEIN"/>
    <property type="match status" value="1"/>
</dbReference>
<keyword evidence="1" id="KW-0732">Signal</keyword>
<keyword evidence="6" id="KW-1185">Reference proteome</keyword>
<dbReference type="EMBL" id="POSK01000003">
    <property type="protein sequence ID" value="PNI05636.1"/>
    <property type="molecule type" value="Genomic_DNA"/>
</dbReference>
<name>A0A2J8GB38_VIBDI</name>
<evidence type="ECO:0000256" key="1">
    <source>
        <dbReference type="SAM" id="SignalP"/>
    </source>
</evidence>
<reference evidence="5 6" key="1">
    <citation type="submission" date="2018-01" db="EMBL/GenBank/DDBJ databases">
        <title>Draft genome sequences of six Vibrio diazotrophicus strains isolated from deep-sea sediments of the Baltic Sea.</title>
        <authorList>
            <person name="Castillo D."/>
            <person name="Vandieken V."/>
            <person name="Chiang O."/>
            <person name="Middelboe M."/>
        </authorList>
    </citation>
    <scope>NUCLEOTIDE SEQUENCE [LARGE SCALE GENOMIC DNA]</scope>
    <source>
        <strain evidence="3 5">60.27F</strain>
        <strain evidence="2 6">65.10M</strain>
    </source>
</reference>
<organism evidence="3 5">
    <name type="scientific">Vibrio diazotrophicus</name>
    <dbReference type="NCBI Taxonomy" id="685"/>
    <lineage>
        <taxon>Bacteria</taxon>
        <taxon>Pseudomonadati</taxon>
        <taxon>Pseudomonadota</taxon>
        <taxon>Gammaproteobacteria</taxon>
        <taxon>Vibrionales</taxon>
        <taxon>Vibrionaceae</taxon>
        <taxon>Vibrio</taxon>
    </lineage>
</organism>
<accession>A0A2J8GB38</accession>
<dbReference type="Proteomes" id="UP000248729">
    <property type="component" value="Unassembled WGS sequence"/>
</dbReference>
<feature type="signal peptide" evidence="1">
    <location>
        <begin position="1"/>
        <end position="19"/>
    </location>
</feature>
<evidence type="ECO:0000313" key="6">
    <source>
        <dbReference type="Proteomes" id="UP000236547"/>
    </source>
</evidence>
<evidence type="ECO:0000313" key="3">
    <source>
        <dbReference type="EMBL" id="PNI05636.1"/>
    </source>
</evidence>
<comment type="caution">
    <text evidence="3">The sequence shown here is derived from an EMBL/GenBank/DDBJ whole genome shotgun (WGS) entry which is preliminary data.</text>
</comment>
<evidence type="ECO:0000313" key="2">
    <source>
        <dbReference type="EMBL" id="PNI00487.1"/>
    </source>
</evidence>
<evidence type="ECO:0000313" key="7">
    <source>
        <dbReference type="Proteomes" id="UP000248729"/>
    </source>
</evidence>
<dbReference type="AlphaFoldDB" id="A0A2J8GB38"/>
<dbReference type="Proteomes" id="UP000236547">
    <property type="component" value="Unassembled WGS sequence"/>
</dbReference>
<proteinExistence type="predicted"/>
<sequence>MKSFATCILLLLVSNLASACESFVYKDPSHEPFETIELSDSRVLCISFMNGLEYASDKLFELDFFNDKEIISDYWGQWGFEREDEPLFTHKIAHSYIGVGVWMPPKLLEEQAEMSTEEWLKSHGLLLSLGFGSKKKGEPRMRMDYRWHEDYEVDLMMHIEVPF</sequence>
<protein>
    <submittedName>
        <fullName evidence="3">Uncharacterized protein</fullName>
    </submittedName>
</protein>
<feature type="chain" id="PRO_5044574858" evidence="1">
    <location>
        <begin position="20"/>
        <end position="163"/>
    </location>
</feature>
<evidence type="ECO:0000313" key="4">
    <source>
        <dbReference type="EMBL" id="RAS60016.1"/>
    </source>
</evidence>
<dbReference type="Proteomes" id="UP000236449">
    <property type="component" value="Unassembled WGS sequence"/>
</dbReference>
<dbReference type="EMBL" id="QLTR01000024">
    <property type="protein sequence ID" value="RAS60016.1"/>
    <property type="molecule type" value="Genomic_DNA"/>
</dbReference>
<gene>
    <name evidence="3" type="ORF">C1N32_05925</name>
    <name evidence="2" type="ORF">C1O25_12075</name>
    <name evidence="4" type="ORF">DET48_12439</name>
</gene>
<dbReference type="EMBL" id="POSM01000015">
    <property type="protein sequence ID" value="PNI00487.1"/>
    <property type="molecule type" value="Genomic_DNA"/>
</dbReference>